<dbReference type="KEGG" id="mmag:MMAD_13200"/>
<reference evidence="2 3" key="1">
    <citation type="journal article" date="2019" name="Emerg. Microbes Infect.">
        <title>Comprehensive subspecies identification of 175 nontuberculous mycobacteria species based on 7547 genomic profiles.</title>
        <authorList>
            <person name="Matsumoto Y."/>
            <person name="Kinjo T."/>
            <person name="Motooka D."/>
            <person name="Nabeya D."/>
            <person name="Jung N."/>
            <person name="Uechi K."/>
            <person name="Horii T."/>
            <person name="Iida T."/>
            <person name="Fujita J."/>
            <person name="Nakamura S."/>
        </authorList>
    </citation>
    <scope>NUCLEOTIDE SEQUENCE [LARGE SCALE GENOMIC DNA]</scope>
    <source>
        <strain evidence="2 3">JCM 13574</strain>
    </source>
</reference>
<keyword evidence="3" id="KW-1185">Reference proteome</keyword>
<feature type="compositionally biased region" description="Low complexity" evidence="1">
    <location>
        <begin position="156"/>
        <end position="165"/>
    </location>
</feature>
<accession>A0A7I7XCG7</accession>
<gene>
    <name evidence="2" type="ORF">MMAD_13200</name>
</gene>
<evidence type="ECO:0000313" key="3">
    <source>
        <dbReference type="Proteomes" id="UP000466517"/>
    </source>
</evidence>
<evidence type="ECO:0000313" key="2">
    <source>
        <dbReference type="EMBL" id="BBZ27025.1"/>
    </source>
</evidence>
<organism evidence="2 3">
    <name type="scientific">Mycolicibacterium madagascariense</name>
    <dbReference type="NCBI Taxonomy" id="212765"/>
    <lineage>
        <taxon>Bacteria</taxon>
        <taxon>Bacillati</taxon>
        <taxon>Actinomycetota</taxon>
        <taxon>Actinomycetes</taxon>
        <taxon>Mycobacteriales</taxon>
        <taxon>Mycobacteriaceae</taxon>
        <taxon>Mycolicibacterium</taxon>
    </lineage>
</organism>
<name>A0A7I7XCG7_9MYCO</name>
<evidence type="ECO:0000256" key="1">
    <source>
        <dbReference type="SAM" id="MobiDB-lite"/>
    </source>
</evidence>
<evidence type="ECO:0008006" key="4">
    <source>
        <dbReference type="Google" id="ProtNLM"/>
    </source>
</evidence>
<dbReference type="AlphaFoldDB" id="A0A7I7XCG7"/>
<dbReference type="EMBL" id="AP022610">
    <property type="protein sequence ID" value="BBZ27025.1"/>
    <property type="molecule type" value="Genomic_DNA"/>
</dbReference>
<feature type="region of interest" description="Disordered" evidence="1">
    <location>
        <begin position="152"/>
        <end position="201"/>
    </location>
</feature>
<protein>
    <recommendedName>
        <fullName evidence="4">PE-PGRS family protein</fullName>
    </recommendedName>
</protein>
<sequence>MDTHRVRSASTLRVGVAVGAIVYGAALLGSAATAEAAPPEETTGMQTCPGAAPLCLTGAPPSGASKTGRAAGGGPLFGLIGNGRDAAPDCAGTACNGGDGGLLFGSGGRGARGGRGGNAFLFGNGGAGGNAAGPGGSSATAAAEAMASPVATGPMASTRSTSATTLRWVIPPPRNSPDRAPTCPAPATKPGRRAATVATAR</sequence>
<dbReference type="Proteomes" id="UP000466517">
    <property type="component" value="Chromosome"/>
</dbReference>
<proteinExistence type="predicted"/>